<evidence type="ECO:0000256" key="11">
    <source>
        <dbReference type="ARBA" id="ARBA00049878"/>
    </source>
</evidence>
<gene>
    <name evidence="12" type="primary">moaE</name>
    <name evidence="12" type="ORF">ACFOMG_17530</name>
</gene>
<evidence type="ECO:0000256" key="7">
    <source>
        <dbReference type="ARBA" id="ARBA00029745"/>
    </source>
</evidence>
<evidence type="ECO:0000256" key="5">
    <source>
        <dbReference type="ARBA" id="ARBA00023150"/>
    </source>
</evidence>
<evidence type="ECO:0000313" key="13">
    <source>
        <dbReference type="Proteomes" id="UP001595722"/>
    </source>
</evidence>
<evidence type="ECO:0000256" key="4">
    <source>
        <dbReference type="ARBA" id="ARBA00013858"/>
    </source>
</evidence>
<dbReference type="SUPFAM" id="SSF54690">
    <property type="entry name" value="Molybdopterin synthase subunit MoaE"/>
    <property type="match status" value="1"/>
</dbReference>
<dbReference type="PANTHER" id="PTHR23404">
    <property type="entry name" value="MOLYBDOPTERIN SYNTHASE RELATED"/>
    <property type="match status" value="1"/>
</dbReference>
<evidence type="ECO:0000256" key="6">
    <source>
        <dbReference type="ARBA" id="ARBA00026066"/>
    </source>
</evidence>
<comment type="catalytic activity">
    <reaction evidence="11">
        <text>2 [molybdopterin-synthase sulfur-carrier protein]-C-terminal-Gly-aminoethanethioate + cyclic pyranopterin phosphate + H2O = molybdopterin + 2 [molybdopterin-synthase sulfur-carrier protein]-C-terminal Gly-Gly + 2 H(+)</text>
        <dbReference type="Rhea" id="RHEA:26333"/>
        <dbReference type="Rhea" id="RHEA-COMP:12202"/>
        <dbReference type="Rhea" id="RHEA-COMP:19907"/>
        <dbReference type="ChEBI" id="CHEBI:15377"/>
        <dbReference type="ChEBI" id="CHEBI:15378"/>
        <dbReference type="ChEBI" id="CHEBI:58698"/>
        <dbReference type="ChEBI" id="CHEBI:59648"/>
        <dbReference type="ChEBI" id="CHEBI:90778"/>
        <dbReference type="ChEBI" id="CHEBI:232372"/>
        <dbReference type="EC" id="2.8.1.12"/>
    </reaction>
</comment>
<dbReference type="GO" id="GO:0030366">
    <property type="term" value="F:molybdopterin synthase activity"/>
    <property type="evidence" value="ECO:0007669"/>
    <property type="project" value="UniProtKB-EC"/>
</dbReference>
<keyword evidence="13" id="KW-1185">Reference proteome</keyword>
<dbReference type="RefSeq" id="WP_376868587.1">
    <property type="nucleotide sequence ID" value="NZ_JBHRYB010000025.1"/>
</dbReference>
<dbReference type="Gene3D" id="3.90.1170.40">
    <property type="entry name" value="Molybdopterin biosynthesis MoaE subunit"/>
    <property type="match status" value="1"/>
</dbReference>
<evidence type="ECO:0000313" key="12">
    <source>
        <dbReference type="EMBL" id="MFC3681907.1"/>
    </source>
</evidence>
<keyword evidence="12" id="KW-0808">Transferase</keyword>
<dbReference type="CDD" id="cd00756">
    <property type="entry name" value="MoaE"/>
    <property type="match status" value="1"/>
</dbReference>
<dbReference type="InterPro" id="IPR003448">
    <property type="entry name" value="Mopterin_biosynth_MoaE"/>
</dbReference>
<evidence type="ECO:0000256" key="9">
    <source>
        <dbReference type="ARBA" id="ARBA00030781"/>
    </source>
</evidence>
<organism evidence="12 13">
    <name type="scientific">Bacterioplanoides pacificum</name>
    <dbReference type="NCBI Taxonomy" id="1171596"/>
    <lineage>
        <taxon>Bacteria</taxon>
        <taxon>Pseudomonadati</taxon>
        <taxon>Pseudomonadota</taxon>
        <taxon>Gammaproteobacteria</taxon>
        <taxon>Oceanospirillales</taxon>
        <taxon>Oceanospirillaceae</taxon>
        <taxon>Bacterioplanoides</taxon>
    </lineage>
</organism>
<name>A0ABV7VYK7_9GAMM</name>
<sequence length="154" mass="18078">MSNTMDYIRVQQTDFDINTEYQAMRQDNRADGAIVFFVGQVREMNQGSEVTGLYLEHYPAMTEKSLQSIIKQARERWPALNRIRLIHRIGQLHIADQIVFVAVSSSHREAAFEACHFIMDFLKNRAPFWKKETTDQGDRWVEALQKDQDALKKW</sequence>
<comment type="similarity">
    <text evidence="2">Belongs to the MoaE family.</text>
</comment>
<comment type="caution">
    <text evidence="12">The sequence shown here is derived from an EMBL/GenBank/DDBJ whole genome shotgun (WGS) entry which is preliminary data.</text>
</comment>
<dbReference type="InterPro" id="IPR036563">
    <property type="entry name" value="MoaE_sf"/>
</dbReference>
<accession>A0ABV7VYK7</accession>
<reference evidence="13" key="1">
    <citation type="journal article" date="2019" name="Int. J. Syst. Evol. Microbiol.">
        <title>The Global Catalogue of Microorganisms (GCM) 10K type strain sequencing project: providing services to taxonomists for standard genome sequencing and annotation.</title>
        <authorList>
            <consortium name="The Broad Institute Genomics Platform"/>
            <consortium name="The Broad Institute Genome Sequencing Center for Infectious Disease"/>
            <person name="Wu L."/>
            <person name="Ma J."/>
        </authorList>
    </citation>
    <scope>NUCLEOTIDE SEQUENCE [LARGE SCALE GENOMIC DNA]</scope>
    <source>
        <strain evidence="13">KCTC 42424</strain>
    </source>
</reference>
<dbReference type="NCBIfam" id="NF007959">
    <property type="entry name" value="PRK10678.1"/>
    <property type="match status" value="1"/>
</dbReference>
<comment type="pathway">
    <text evidence="1">Cofactor biosynthesis; molybdopterin biosynthesis.</text>
</comment>
<dbReference type="Pfam" id="PF02391">
    <property type="entry name" value="MoaE"/>
    <property type="match status" value="1"/>
</dbReference>
<dbReference type="Proteomes" id="UP001595722">
    <property type="component" value="Unassembled WGS sequence"/>
</dbReference>
<evidence type="ECO:0000256" key="3">
    <source>
        <dbReference type="ARBA" id="ARBA00011950"/>
    </source>
</evidence>
<evidence type="ECO:0000256" key="8">
    <source>
        <dbReference type="ARBA" id="ARBA00030407"/>
    </source>
</evidence>
<proteinExistence type="inferred from homology"/>
<evidence type="ECO:0000256" key="2">
    <source>
        <dbReference type="ARBA" id="ARBA00005426"/>
    </source>
</evidence>
<evidence type="ECO:0000256" key="10">
    <source>
        <dbReference type="ARBA" id="ARBA00032474"/>
    </source>
</evidence>
<evidence type="ECO:0000256" key="1">
    <source>
        <dbReference type="ARBA" id="ARBA00005046"/>
    </source>
</evidence>
<dbReference type="EMBL" id="JBHRYB010000025">
    <property type="protein sequence ID" value="MFC3681907.1"/>
    <property type="molecule type" value="Genomic_DNA"/>
</dbReference>
<dbReference type="EC" id="2.8.1.12" evidence="3"/>
<keyword evidence="5" id="KW-0501">Molybdenum cofactor biosynthesis</keyword>
<protein>
    <recommendedName>
        <fullName evidence="4">Molybdopterin synthase catalytic subunit</fullName>
        <ecNumber evidence="3">2.8.1.12</ecNumber>
    </recommendedName>
    <alternativeName>
        <fullName evidence="9">MPT synthase subunit 2</fullName>
    </alternativeName>
    <alternativeName>
        <fullName evidence="7">Molybdenum cofactor biosynthesis protein E</fullName>
    </alternativeName>
    <alternativeName>
        <fullName evidence="8">Molybdopterin-converting factor large subunit</fullName>
    </alternativeName>
    <alternativeName>
        <fullName evidence="10">Molybdopterin-converting factor subunit 2</fullName>
    </alternativeName>
</protein>
<comment type="subunit">
    <text evidence="6">Heterotetramer of 2 MoaD subunits and 2 MoaE subunits. Also stable as homodimer. The enzyme changes between these two forms during catalysis.</text>
</comment>